<keyword evidence="8" id="KW-1185">Reference proteome</keyword>
<comment type="subcellular location">
    <subcellularLocation>
        <location evidence="1 6">Membrane</location>
        <topology evidence="1 6">Multi-pass membrane protein</topology>
    </subcellularLocation>
</comment>
<evidence type="ECO:0000256" key="1">
    <source>
        <dbReference type="ARBA" id="ARBA00004141"/>
    </source>
</evidence>
<reference evidence="7" key="3">
    <citation type="submission" date="2025-09" db="UniProtKB">
        <authorList>
            <consortium name="Ensembl"/>
        </authorList>
    </citation>
    <scope>IDENTIFICATION</scope>
</reference>
<dbReference type="InterPro" id="IPR018499">
    <property type="entry name" value="Tetraspanin/Peripherin"/>
</dbReference>
<organism evidence="7 8">
    <name type="scientific">Vombatus ursinus</name>
    <name type="common">Common wombat</name>
    <dbReference type="NCBI Taxonomy" id="29139"/>
    <lineage>
        <taxon>Eukaryota</taxon>
        <taxon>Metazoa</taxon>
        <taxon>Chordata</taxon>
        <taxon>Craniata</taxon>
        <taxon>Vertebrata</taxon>
        <taxon>Euteleostomi</taxon>
        <taxon>Mammalia</taxon>
        <taxon>Metatheria</taxon>
        <taxon>Diprotodontia</taxon>
        <taxon>Vombatidae</taxon>
        <taxon>Vombatus</taxon>
    </lineage>
</organism>
<feature type="transmembrane region" description="Helical" evidence="6">
    <location>
        <begin position="126"/>
        <end position="148"/>
    </location>
</feature>
<dbReference type="Proteomes" id="UP000314987">
    <property type="component" value="Unassembled WGS sequence"/>
</dbReference>
<feature type="transmembrane region" description="Helical" evidence="6">
    <location>
        <begin position="91"/>
        <end position="114"/>
    </location>
</feature>
<dbReference type="PANTHER" id="PTHR19282:SF120">
    <property type="entry name" value="TETRASPANIN-36"/>
    <property type="match status" value="1"/>
</dbReference>
<feature type="transmembrane region" description="Helical" evidence="6">
    <location>
        <begin position="53"/>
        <end position="71"/>
    </location>
</feature>
<evidence type="ECO:0000256" key="4">
    <source>
        <dbReference type="ARBA" id="ARBA00022989"/>
    </source>
</evidence>
<evidence type="ECO:0000313" key="8">
    <source>
        <dbReference type="Proteomes" id="UP000314987"/>
    </source>
</evidence>
<dbReference type="PRINTS" id="PR00259">
    <property type="entry name" value="TMFOUR"/>
</dbReference>
<dbReference type="Pfam" id="PF00335">
    <property type="entry name" value="Tetraspanin"/>
    <property type="match status" value="1"/>
</dbReference>
<dbReference type="FunFam" id="1.10.1450.10:FF:000029">
    <property type="entry name" value="Tetraspanin"/>
    <property type="match status" value="1"/>
</dbReference>
<dbReference type="GeneID" id="114047985"/>
<dbReference type="InterPro" id="IPR000301">
    <property type="entry name" value="Tetraspanin_animals"/>
</dbReference>
<proteinExistence type="inferred from homology"/>
<reference evidence="7" key="2">
    <citation type="submission" date="2025-08" db="UniProtKB">
        <authorList>
            <consortium name="Ensembl"/>
        </authorList>
    </citation>
    <scope>IDENTIFICATION</scope>
</reference>
<dbReference type="RefSeq" id="XP_027724740.1">
    <property type="nucleotide sequence ID" value="XM_027868939.1"/>
</dbReference>
<reference evidence="8" key="1">
    <citation type="submission" date="2018-12" db="EMBL/GenBank/DDBJ databases">
        <authorList>
            <person name="Yazar S."/>
        </authorList>
    </citation>
    <scope>NUCLEOTIDE SEQUENCE [LARGE SCALE GENOMIC DNA]</scope>
</reference>
<accession>A0A4X2JV99</accession>
<dbReference type="AlphaFoldDB" id="A0A4X2JV99"/>
<gene>
    <name evidence="7" type="primary">LOC114047985</name>
</gene>
<name>A0A4X2JV99_VOMUR</name>
<dbReference type="PIRSF" id="PIRSF002419">
    <property type="entry name" value="Tetraspanin"/>
    <property type="match status" value="1"/>
</dbReference>
<keyword evidence="3 6" id="KW-0812">Transmembrane</keyword>
<dbReference type="Ensembl" id="ENSVURT00010001112.1">
    <property type="protein sequence ID" value="ENSVURP00010000962.1"/>
    <property type="gene ID" value="ENSVURG00010000841.1"/>
</dbReference>
<dbReference type="STRING" id="29139.ENSVURP00010000962"/>
<dbReference type="GeneTree" id="ENSGT00940000164634"/>
<comment type="similarity">
    <text evidence="2 6">Belongs to the tetraspanin (TM4SF) family.</text>
</comment>
<keyword evidence="5 6" id="KW-0472">Membrane</keyword>
<evidence type="ECO:0000313" key="7">
    <source>
        <dbReference type="Ensembl" id="ENSVURP00010000962.1"/>
    </source>
</evidence>
<evidence type="ECO:0000256" key="5">
    <source>
        <dbReference type="ARBA" id="ARBA00023136"/>
    </source>
</evidence>
<dbReference type="SUPFAM" id="SSF48652">
    <property type="entry name" value="Tetraspanin"/>
    <property type="match status" value="1"/>
</dbReference>
<feature type="transmembrane region" description="Helical" evidence="6">
    <location>
        <begin position="250"/>
        <end position="273"/>
    </location>
</feature>
<keyword evidence="4 6" id="KW-1133">Transmembrane helix</keyword>
<protein>
    <recommendedName>
        <fullName evidence="6">Tetraspanin</fullName>
    </recommendedName>
</protein>
<dbReference type="PANTHER" id="PTHR19282">
    <property type="entry name" value="TETRASPANIN"/>
    <property type="match status" value="1"/>
</dbReference>
<evidence type="ECO:0000256" key="2">
    <source>
        <dbReference type="ARBA" id="ARBA00006840"/>
    </source>
</evidence>
<evidence type="ECO:0000256" key="6">
    <source>
        <dbReference type="RuleBase" id="RU361218"/>
    </source>
</evidence>
<dbReference type="Gene3D" id="1.10.1450.10">
    <property type="entry name" value="Tetraspanin"/>
    <property type="match status" value="1"/>
</dbReference>
<dbReference type="OrthoDB" id="9993879at2759"/>
<dbReference type="OMA" id="FISFIFW"/>
<dbReference type="InterPro" id="IPR008952">
    <property type="entry name" value="Tetraspanin_EC2_sf"/>
</dbReference>
<evidence type="ECO:0000256" key="3">
    <source>
        <dbReference type="ARBA" id="ARBA00022692"/>
    </source>
</evidence>
<sequence length="290" mass="32520">MRLKLSQETEKSGSLETRHRLLCTRQAATSLTLMLAPTPVVTMDCGMITSKTVLLLLSVIFLAAGATLGFVGGHFISSYEDFDAFFRDEQILLPAIIIIIVAGVMLFLGVTGCFVTIKESQIGLRFFLAILLLMFITEAAAFVLGFIYREKVVAEVQETMDELFQTYGKEKPETEMVDFWQSQFQCCGVKNYTDWVNRDWFNHTGNSSVPQSCCKQEFKNCSGLLSEPQELNTVGCAGVMELRIKELINYFMIFILGFAVVKFFGMLSILVIACRQEENGYRPLNSGVYA</sequence>
<dbReference type="GO" id="GO:0005886">
    <property type="term" value="C:plasma membrane"/>
    <property type="evidence" value="ECO:0007669"/>
    <property type="project" value="TreeGrafter"/>
</dbReference>